<accession>A0A7R9K659</accession>
<dbReference type="InterPro" id="IPR045860">
    <property type="entry name" value="Snake_toxin-like_sf"/>
</dbReference>
<dbReference type="InterPro" id="IPR051110">
    <property type="entry name" value="Ly-6/neurotoxin-like_GPI-ap"/>
</dbReference>
<dbReference type="EMBL" id="OE844611">
    <property type="protein sequence ID" value="CAD7605778.1"/>
    <property type="molecule type" value="Genomic_DNA"/>
</dbReference>
<proteinExistence type="predicted"/>
<dbReference type="PANTHER" id="PTHR16983:SF10">
    <property type="entry name" value="PROTEIN QUIVER"/>
    <property type="match status" value="1"/>
</dbReference>
<dbReference type="AlphaFoldDB" id="A0A7R9K659"/>
<evidence type="ECO:0000256" key="1">
    <source>
        <dbReference type="ARBA" id="ARBA00022729"/>
    </source>
</evidence>
<sequence length="175" mass="19295">MASLVLTSDSQHLGQFLAQEHKTHAAAEKVNDLWCYTCHAMDSEDTCVELLGNHSSLIKKCRGENRTCMVKRFSYTTSTENTTSVPRMWSLERNCTEKCEPGCIVIGERTKLYACTSCCVDSLCNTDKGAASSLPRHTPLVLAAFVSTLPLLTPLTVDARSFAALWLPLAYLLCL</sequence>
<dbReference type="CDD" id="cd00117">
    <property type="entry name" value="TFP"/>
    <property type="match status" value="1"/>
</dbReference>
<evidence type="ECO:0000313" key="2">
    <source>
        <dbReference type="EMBL" id="CAD7605778.1"/>
    </source>
</evidence>
<name>A0A7R9K659_TIMGE</name>
<organism evidence="2">
    <name type="scientific">Timema genevievae</name>
    <name type="common">Walking stick</name>
    <dbReference type="NCBI Taxonomy" id="629358"/>
    <lineage>
        <taxon>Eukaryota</taxon>
        <taxon>Metazoa</taxon>
        <taxon>Ecdysozoa</taxon>
        <taxon>Arthropoda</taxon>
        <taxon>Hexapoda</taxon>
        <taxon>Insecta</taxon>
        <taxon>Pterygota</taxon>
        <taxon>Neoptera</taxon>
        <taxon>Polyneoptera</taxon>
        <taxon>Phasmatodea</taxon>
        <taxon>Timematodea</taxon>
        <taxon>Timematoidea</taxon>
        <taxon>Timematidae</taxon>
        <taxon>Timema</taxon>
    </lineage>
</organism>
<keyword evidence="1" id="KW-0732">Signal</keyword>
<reference evidence="2" key="1">
    <citation type="submission" date="2020-11" db="EMBL/GenBank/DDBJ databases">
        <authorList>
            <person name="Tran Van P."/>
        </authorList>
    </citation>
    <scope>NUCLEOTIDE SEQUENCE</scope>
</reference>
<gene>
    <name evidence="2" type="ORF">TGEB3V08_LOCUS9617</name>
</gene>
<protein>
    <submittedName>
        <fullName evidence="2">Uncharacterized protein</fullName>
    </submittedName>
</protein>
<dbReference type="PANTHER" id="PTHR16983">
    <property type="entry name" value="UPAR/LY6 DOMAIN-CONTAINING PROTEIN"/>
    <property type="match status" value="1"/>
</dbReference>
<dbReference type="SUPFAM" id="SSF57302">
    <property type="entry name" value="Snake toxin-like"/>
    <property type="match status" value="1"/>
</dbReference>